<evidence type="ECO:0000256" key="2">
    <source>
        <dbReference type="ARBA" id="ARBA00023015"/>
    </source>
</evidence>
<reference evidence="7" key="1">
    <citation type="submission" date="2023-08" db="EMBL/GenBank/DDBJ databases">
        <title>Black Yeasts Isolated from many extreme environments.</title>
        <authorList>
            <person name="Coleine C."/>
            <person name="Stajich J.E."/>
            <person name="Selbmann L."/>
        </authorList>
    </citation>
    <scope>NUCLEOTIDE SEQUENCE</scope>
    <source>
        <strain evidence="7">CCFEE 5810</strain>
    </source>
</reference>
<comment type="subcellular location">
    <subcellularLocation>
        <location evidence="1">Nucleus</location>
    </subcellularLocation>
</comment>
<dbReference type="GO" id="GO:1990269">
    <property type="term" value="F:RNA polymerase II C-terminal domain phosphoserine binding"/>
    <property type="evidence" value="ECO:0007669"/>
    <property type="project" value="TreeGrafter"/>
</dbReference>
<dbReference type="GO" id="GO:0003677">
    <property type="term" value="F:DNA binding"/>
    <property type="evidence" value="ECO:0007669"/>
    <property type="project" value="InterPro"/>
</dbReference>
<comment type="caution">
    <text evidence="7">The sequence shown here is derived from an EMBL/GenBank/DDBJ whole genome shotgun (WGS) entry which is preliminary data.</text>
</comment>
<dbReference type="PROSITE" id="PS51360">
    <property type="entry name" value="PLUS3"/>
    <property type="match status" value="1"/>
</dbReference>
<proteinExistence type="predicted"/>
<dbReference type="InterPro" id="IPR004343">
    <property type="entry name" value="Plus-3_dom"/>
</dbReference>
<dbReference type="GO" id="GO:0016593">
    <property type="term" value="C:Cdc73/Paf1 complex"/>
    <property type="evidence" value="ECO:0007669"/>
    <property type="project" value="TreeGrafter"/>
</dbReference>
<sequence length="635" mass="69539">MSDNELDAELLGMVGGESDDEGDDVEQTQAFDDRSASEEAKESVEKVDEAPRRTKGVAQKVKGRRKKARKQESEDDDDLGGGSPSEAESLGAGGMEEDADMDAPGSPEIDDGPLYPLEGIYHDAIDRENLLSKPEIEREAVLAERAEENLKRQQNLSLKKQLASIKSKRENITKRKAAEADLEDGGRRTRPKAEPKKTALDDYKRARELKGTEKGRQEANKSRKDDRSASPAGSDRDADGESEVEWAAEPASDTRHRDEPQAEMRDYERCRIGRTAFAKVCFYPGFEDAVMGCFTRVSIGLNRETGQNQYRMAQIKGLKEGRPYEMEASNGKKFTTDLYALVAHGAAERPWPFSACSDSKITDQEYDRYIATLKKENIRLPTRKYLLARMDALRGLHDTEWTDEKISKKLANQRAMERKLDPANAAKLKREKIIKRKVAAEESGDTDEVMRCDAELAALDNNASTAVNGHGHGIKTTPIKKSGGAGANGTQEAMAALNMKNRGRNVQDVRKALLEEKRKLAISREQASVEAKAKAEADAKKAAEDAEKEAQLLAVPKSSDMADLFGDSDASRAGTPVPGVPTTSTPRRSRAGTPLNGVKKERGGLAAAAAVGAIRKKHMDDEVIGGLDLGIDVEI</sequence>
<organism evidence="7 8">
    <name type="scientific">Elasticomyces elasticus</name>
    <dbReference type="NCBI Taxonomy" id="574655"/>
    <lineage>
        <taxon>Eukaryota</taxon>
        <taxon>Fungi</taxon>
        <taxon>Dikarya</taxon>
        <taxon>Ascomycota</taxon>
        <taxon>Pezizomycotina</taxon>
        <taxon>Dothideomycetes</taxon>
        <taxon>Dothideomycetidae</taxon>
        <taxon>Mycosphaerellales</taxon>
        <taxon>Teratosphaeriaceae</taxon>
        <taxon>Elasticomyces</taxon>
    </lineage>
</organism>
<keyword evidence="3" id="KW-0804">Transcription</keyword>
<dbReference type="EMBL" id="JAVRQU010000009">
    <property type="protein sequence ID" value="KAK5698919.1"/>
    <property type="molecule type" value="Genomic_DNA"/>
</dbReference>
<dbReference type="SUPFAM" id="SSF159042">
    <property type="entry name" value="Plus3-like"/>
    <property type="match status" value="1"/>
</dbReference>
<feature type="region of interest" description="Disordered" evidence="5">
    <location>
        <begin position="551"/>
        <end position="598"/>
    </location>
</feature>
<feature type="compositionally biased region" description="Acidic residues" evidence="5">
    <location>
        <begin position="17"/>
        <end position="26"/>
    </location>
</feature>
<dbReference type="PANTHER" id="PTHR13115:SF8">
    <property type="entry name" value="RNA POLYMERASE-ASSOCIATED PROTEIN RTF1 HOMOLOG"/>
    <property type="match status" value="1"/>
</dbReference>
<dbReference type="Pfam" id="PF03126">
    <property type="entry name" value="Plus-3"/>
    <property type="match status" value="1"/>
</dbReference>
<evidence type="ECO:0000313" key="8">
    <source>
        <dbReference type="Proteomes" id="UP001310594"/>
    </source>
</evidence>
<gene>
    <name evidence="7" type="primary">RTF1</name>
    <name evidence="7" type="ORF">LTR97_006568</name>
</gene>
<evidence type="ECO:0000256" key="1">
    <source>
        <dbReference type="ARBA" id="ARBA00004123"/>
    </source>
</evidence>
<dbReference type="Gene3D" id="3.90.70.200">
    <property type="entry name" value="Plus-3 domain"/>
    <property type="match status" value="1"/>
</dbReference>
<dbReference type="Proteomes" id="UP001310594">
    <property type="component" value="Unassembled WGS sequence"/>
</dbReference>
<dbReference type="AlphaFoldDB" id="A0AAN7ZN95"/>
<feature type="region of interest" description="Disordered" evidence="5">
    <location>
        <begin position="147"/>
        <end position="263"/>
    </location>
</feature>
<evidence type="ECO:0000313" key="7">
    <source>
        <dbReference type="EMBL" id="KAK5698919.1"/>
    </source>
</evidence>
<evidence type="ECO:0000259" key="6">
    <source>
        <dbReference type="PROSITE" id="PS51360"/>
    </source>
</evidence>
<keyword evidence="4" id="KW-0539">Nucleus</keyword>
<name>A0AAN7ZN95_9PEZI</name>
<evidence type="ECO:0000256" key="5">
    <source>
        <dbReference type="SAM" id="MobiDB-lite"/>
    </source>
</evidence>
<evidence type="ECO:0000256" key="3">
    <source>
        <dbReference type="ARBA" id="ARBA00023163"/>
    </source>
</evidence>
<feature type="domain" description="Plus3" evidence="6">
    <location>
        <begin position="261"/>
        <end position="398"/>
    </location>
</feature>
<evidence type="ECO:0000256" key="4">
    <source>
        <dbReference type="ARBA" id="ARBA00023242"/>
    </source>
</evidence>
<dbReference type="PANTHER" id="PTHR13115">
    <property type="entry name" value="RNA POLYMERASE-ASSOCIATED PROTEIN RTF1 HOMOLOG"/>
    <property type="match status" value="1"/>
</dbReference>
<feature type="compositionally biased region" description="Basic and acidic residues" evidence="5">
    <location>
        <begin position="252"/>
        <end position="263"/>
    </location>
</feature>
<feature type="region of interest" description="Disordered" evidence="5">
    <location>
        <begin position="1"/>
        <end position="117"/>
    </location>
</feature>
<feature type="region of interest" description="Disordered" evidence="5">
    <location>
        <begin position="469"/>
        <end position="488"/>
    </location>
</feature>
<accession>A0AAN7ZN95</accession>
<dbReference type="InterPro" id="IPR036128">
    <property type="entry name" value="Plus3-like_sf"/>
</dbReference>
<dbReference type="SMART" id="SM00719">
    <property type="entry name" value="Plus3"/>
    <property type="match status" value="1"/>
</dbReference>
<dbReference type="FunFam" id="3.90.70.200:FF:000005">
    <property type="entry name" value="Related to Pol II transcription elongation factor"/>
    <property type="match status" value="1"/>
</dbReference>
<keyword evidence="2" id="KW-0805">Transcription regulation</keyword>
<feature type="compositionally biased region" description="Basic and acidic residues" evidence="5">
    <location>
        <begin position="31"/>
        <end position="52"/>
    </location>
</feature>
<feature type="compositionally biased region" description="Low complexity" evidence="5">
    <location>
        <begin position="572"/>
        <end position="594"/>
    </location>
</feature>
<protein>
    <submittedName>
        <fullName evidence="7">RNA polymerase-associated protein rtf1</fullName>
    </submittedName>
</protein>
<feature type="compositionally biased region" description="Basic and acidic residues" evidence="5">
    <location>
        <begin position="167"/>
        <end position="239"/>
    </location>
</feature>